<keyword evidence="6" id="KW-1185">Reference proteome</keyword>
<gene>
    <name evidence="5" type="ORF">RSO01_15310</name>
</gene>
<dbReference type="GO" id="GO:0004197">
    <property type="term" value="F:cysteine-type endopeptidase activity"/>
    <property type="evidence" value="ECO:0007669"/>
    <property type="project" value="InterPro"/>
</dbReference>
<dbReference type="EMBL" id="BKAJ01000030">
    <property type="protein sequence ID" value="GEP54365.1"/>
    <property type="molecule type" value="Genomic_DNA"/>
</dbReference>
<organism evidence="5 6">
    <name type="scientific">Reyranella soli</name>
    <dbReference type="NCBI Taxonomy" id="1230389"/>
    <lineage>
        <taxon>Bacteria</taxon>
        <taxon>Pseudomonadati</taxon>
        <taxon>Pseudomonadota</taxon>
        <taxon>Alphaproteobacteria</taxon>
        <taxon>Hyphomicrobiales</taxon>
        <taxon>Reyranellaceae</taxon>
        <taxon>Reyranella</taxon>
    </lineage>
</organism>
<reference evidence="5 6" key="1">
    <citation type="submission" date="2019-07" db="EMBL/GenBank/DDBJ databases">
        <title>Whole genome shotgun sequence of Reyranella soli NBRC 108950.</title>
        <authorList>
            <person name="Hosoyama A."/>
            <person name="Uohara A."/>
            <person name="Ohji S."/>
            <person name="Ichikawa N."/>
        </authorList>
    </citation>
    <scope>NUCLEOTIDE SEQUENCE [LARGE SCALE GENOMIC DNA]</scope>
    <source>
        <strain evidence="5 6">NBRC 108950</strain>
    </source>
</reference>
<dbReference type="OrthoDB" id="7375533at2"/>
<protein>
    <recommendedName>
        <fullName evidence="4">Peptidase C58 YopT-type domain-containing protein</fullName>
    </recommendedName>
</protein>
<proteinExistence type="predicted"/>
<dbReference type="SUPFAM" id="SSF54001">
    <property type="entry name" value="Cysteine proteinases"/>
    <property type="match status" value="1"/>
</dbReference>
<dbReference type="RefSeq" id="WP_147147840.1">
    <property type="nucleotide sequence ID" value="NZ_BKAJ01000030.1"/>
</dbReference>
<evidence type="ECO:0000313" key="6">
    <source>
        <dbReference type="Proteomes" id="UP000321058"/>
    </source>
</evidence>
<sequence>MNWDAVQNDAKAKGHLVFAIDQAQTAVLTQPGPWGSAFDGYCIGLCAQWTAMQYQGTHFPVAADKTCDNPPWQSTQAQNLSDASKSADWTGWWKVAMAPFNCTLSDGLRASRATKPTADFLWSIMAQAYGCYGVYLSGPGGAHAIALRHGRDNRYHLFDPNYFHIVLKDKATFKTYVAWYLSQSNYDTQYTNKTGVVGIRPPM</sequence>
<evidence type="ECO:0000256" key="1">
    <source>
        <dbReference type="ARBA" id="ARBA00022670"/>
    </source>
</evidence>
<dbReference type="AlphaFoldDB" id="A0A512N5U8"/>
<name>A0A512N5U8_9HYPH</name>
<keyword evidence="1" id="KW-0645">Protease</keyword>
<dbReference type="Proteomes" id="UP000321058">
    <property type="component" value="Unassembled WGS sequence"/>
</dbReference>
<dbReference type="Pfam" id="PF03543">
    <property type="entry name" value="Peptidase_C58"/>
    <property type="match status" value="1"/>
</dbReference>
<evidence type="ECO:0000259" key="4">
    <source>
        <dbReference type="Pfam" id="PF03543"/>
    </source>
</evidence>
<evidence type="ECO:0000256" key="2">
    <source>
        <dbReference type="ARBA" id="ARBA00022801"/>
    </source>
</evidence>
<keyword evidence="3" id="KW-0788">Thiol protease</keyword>
<dbReference type="GO" id="GO:0006508">
    <property type="term" value="P:proteolysis"/>
    <property type="evidence" value="ECO:0007669"/>
    <property type="project" value="UniProtKB-KW"/>
</dbReference>
<keyword evidence="2" id="KW-0378">Hydrolase</keyword>
<evidence type="ECO:0000256" key="3">
    <source>
        <dbReference type="ARBA" id="ARBA00022807"/>
    </source>
</evidence>
<dbReference type="InterPro" id="IPR038765">
    <property type="entry name" value="Papain-like_cys_pep_sf"/>
</dbReference>
<dbReference type="Gene3D" id="3.90.70.20">
    <property type="match status" value="1"/>
</dbReference>
<evidence type="ECO:0000313" key="5">
    <source>
        <dbReference type="EMBL" id="GEP54365.1"/>
    </source>
</evidence>
<accession>A0A512N5U8</accession>
<comment type="caution">
    <text evidence="5">The sequence shown here is derived from an EMBL/GenBank/DDBJ whole genome shotgun (WGS) entry which is preliminary data.</text>
</comment>
<dbReference type="InterPro" id="IPR006473">
    <property type="entry name" value="Peptidase_C58_Yopt"/>
</dbReference>
<feature type="domain" description="Peptidase C58 YopT-type" evidence="4">
    <location>
        <begin position="136"/>
        <end position="189"/>
    </location>
</feature>